<organism evidence="6">
    <name type="scientific">Burmannia cryptopetala</name>
    <dbReference type="NCBI Taxonomy" id="1861790"/>
    <lineage>
        <taxon>Eukaryota</taxon>
        <taxon>Viridiplantae</taxon>
        <taxon>Streptophyta</taxon>
        <taxon>Embryophyta</taxon>
        <taxon>Tracheophyta</taxon>
        <taxon>Spermatophyta</taxon>
        <taxon>Magnoliopsida</taxon>
        <taxon>Liliopsida</taxon>
        <taxon>Dioscoreales</taxon>
        <taxon>Burmanniaceae</taxon>
        <taxon>Burmannia</taxon>
    </lineage>
</organism>
<proteinExistence type="predicted"/>
<sequence length="34" mass="3643">METATLDAISISGLLVSFTGYAFVYCFLGNPLNN</sequence>
<evidence type="ECO:0000256" key="5">
    <source>
        <dbReference type="SAM" id="Phobius"/>
    </source>
</evidence>
<dbReference type="PANTHER" id="PTHR35326:SF3">
    <property type="entry name" value="PROTEIN PSBN"/>
    <property type="match status" value="1"/>
</dbReference>
<accession>A0A2H4EC14</accession>
<comment type="subcellular location">
    <subcellularLocation>
        <location evidence="1">Plastid membrane</location>
        <topology evidence="1">Single-pass membrane protein</topology>
    </subcellularLocation>
</comment>
<keyword evidence="6" id="KW-0150">Chloroplast</keyword>
<gene>
    <name evidence="6" type="primary">psbN</name>
    <name evidence="6" type="ORF">BucrCp032</name>
</gene>
<geneLocation type="chloroplast" evidence="6"/>
<dbReference type="EMBL" id="KT734620">
    <property type="protein sequence ID" value="ANK36254.1"/>
    <property type="molecule type" value="Genomic_DNA"/>
</dbReference>
<evidence type="ECO:0000313" key="6">
    <source>
        <dbReference type="EMBL" id="ANK36254.1"/>
    </source>
</evidence>
<evidence type="ECO:0000256" key="1">
    <source>
        <dbReference type="ARBA" id="ARBA00004411"/>
    </source>
</evidence>
<dbReference type="GO" id="GO:0042170">
    <property type="term" value="C:plastid membrane"/>
    <property type="evidence" value="ECO:0007669"/>
    <property type="project" value="UniProtKB-SubCell"/>
</dbReference>
<keyword evidence="3 5" id="KW-1133">Transmembrane helix</keyword>
<evidence type="ECO:0000256" key="3">
    <source>
        <dbReference type="ARBA" id="ARBA00022989"/>
    </source>
</evidence>
<dbReference type="PANTHER" id="PTHR35326">
    <property type="entry name" value="PROTEIN PSBN"/>
    <property type="match status" value="1"/>
</dbReference>
<evidence type="ECO:0000256" key="2">
    <source>
        <dbReference type="ARBA" id="ARBA00022692"/>
    </source>
</evidence>
<keyword evidence="6" id="KW-0934">Plastid</keyword>
<feature type="transmembrane region" description="Helical" evidence="5">
    <location>
        <begin position="6"/>
        <end position="28"/>
    </location>
</feature>
<evidence type="ECO:0000256" key="4">
    <source>
        <dbReference type="ARBA" id="ARBA00023136"/>
    </source>
</evidence>
<dbReference type="AlphaFoldDB" id="A0A2H4EC14"/>
<keyword evidence="2 5" id="KW-0812">Transmembrane</keyword>
<reference evidence="6" key="1">
    <citation type="submission" date="2015-09" db="EMBL/GenBank/DDBJ databases">
        <title>Multiple independent plastid gene losses in the Burmannia (Burmanniaceae).</title>
        <authorList>
            <person name="Jo S."/>
            <person name="Kim K.-J."/>
        </authorList>
    </citation>
    <scope>NUCLEOTIDE SEQUENCE</scope>
</reference>
<name>A0A2H4EC14_9LILI</name>
<dbReference type="RefSeq" id="YP_009450057.1">
    <property type="nucleotide sequence ID" value="NC_036662.1"/>
</dbReference>
<dbReference type="GeneID" id="35447546"/>
<protein>
    <submittedName>
        <fullName evidence="6">Photosystem II protein N</fullName>
    </submittedName>
</protein>
<dbReference type="GO" id="GO:0015979">
    <property type="term" value="P:photosynthesis"/>
    <property type="evidence" value="ECO:0007669"/>
    <property type="project" value="InterPro"/>
</dbReference>
<dbReference type="InterPro" id="IPR003398">
    <property type="entry name" value="PSII_PsbN"/>
</dbReference>
<keyword evidence="4 5" id="KW-0472">Membrane</keyword>